<organism evidence="3 4">
    <name type="scientific">Desulfomonile tiedjei (strain ATCC 49306 / DSM 6799 / DCB-1)</name>
    <dbReference type="NCBI Taxonomy" id="706587"/>
    <lineage>
        <taxon>Bacteria</taxon>
        <taxon>Pseudomonadati</taxon>
        <taxon>Thermodesulfobacteriota</taxon>
        <taxon>Desulfomonilia</taxon>
        <taxon>Desulfomonilales</taxon>
        <taxon>Desulfomonilaceae</taxon>
        <taxon>Desulfomonile</taxon>
    </lineage>
</organism>
<gene>
    <name evidence="3" type="ordered locus">Desti_1479</name>
</gene>
<dbReference type="Pfam" id="PF00378">
    <property type="entry name" value="ECH_1"/>
    <property type="match status" value="1"/>
</dbReference>
<dbReference type="STRING" id="706587.Desti_1479"/>
<dbReference type="eggNOG" id="COG1024">
    <property type="taxonomic scope" value="Bacteria"/>
</dbReference>
<dbReference type="OrthoDB" id="9774843at2"/>
<dbReference type="RefSeq" id="WP_014809339.1">
    <property type="nucleotide sequence ID" value="NC_018025.1"/>
</dbReference>
<reference evidence="4" key="1">
    <citation type="submission" date="2012-06" db="EMBL/GenBank/DDBJ databases">
        <title>Complete sequence of chromosome of Desulfomonile tiedjei DSM 6799.</title>
        <authorList>
            <person name="Lucas S."/>
            <person name="Copeland A."/>
            <person name="Lapidus A."/>
            <person name="Glavina del Rio T."/>
            <person name="Dalin E."/>
            <person name="Tice H."/>
            <person name="Bruce D."/>
            <person name="Goodwin L."/>
            <person name="Pitluck S."/>
            <person name="Peters L."/>
            <person name="Ovchinnikova G."/>
            <person name="Zeytun A."/>
            <person name="Lu M."/>
            <person name="Kyrpides N."/>
            <person name="Mavromatis K."/>
            <person name="Ivanova N."/>
            <person name="Brettin T."/>
            <person name="Detter J.C."/>
            <person name="Han C."/>
            <person name="Larimer F."/>
            <person name="Land M."/>
            <person name="Hauser L."/>
            <person name="Markowitz V."/>
            <person name="Cheng J.-F."/>
            <person name="Hugenholtz P."/>
            <person name="Woyke T."/>
            <person name="Wu D."/>
            <person name="Spring S."/>
            <person name="Schroeder M."/>
            <person name="Brambilla E."/>
            <person name="Klenk H.-P."/>
            <person name="Eisen J.A."/>
        </authorList>
    </citation>
    <scope>NUCLEOTIDE SEQUENCE [LARGE SCALE GENOMIC DNA]</scope>
    <source>
        <strain evidence="4">ATCC 49306 / DSM 6799 / DCB-1</strain>
    </source>
</reference>
<dbReference type="PATRIC" id="fig|706587.4.peg.1696"/>
<keyword evidence="3" id="KW-0378">Hydrolase</keyword>
<sequence>MALEWLPRDNEIKDHILIGSEHWGSEAPCTVYEKKPLTDPNGNPVEGLYVAWIRLNNPQQYNSYTTEMVKGVIAGFTAASQDRSVVAAVFTGTGDRAFCTGGNTREYAEYYARRPHEYGEYMDLFNGMVDSILNCKKPVICRVNGMRVAGGQEIGMACDIAVSSDLAIYGQAGARHGSSPDGGSTDFLPWFLSMEDAMWNCVSCELWSAYKMKAKNLISKVIPVLKKDGKFIRNPLIITDEYVKDGEIVYGEFKTGAAAKEAREMMKDIPIDFELLDKEVSRIVWTFANLFPGCLIKAIDGIRAKKKFFWDQSKLPNRHWLMANMGYEAFLGFNAFNTKKLTGKDVIDFIKLRQLIAQGSPMNANTYAEVFAKPQE</sequence>
<dbReference type="HOGENOM" id="CLU_729117_0_0_7"/>
<evidence type="ECO:0000256" key="2">
    <source>
        <dbReference type="NCBIfam" id="TIGR03200"/>
    </source>
</evidence>
<dbReference type="InterPro" id="IPR001753">
    <property type="entry name" value="Enoyl-CoA_hydra/iso"/>
</dbReference>
<dbReference type="PANTHER" id="PTHR43802:SF1">
    <property type="entry name" value="IP11341P-RELATED"/>
    <property type="match status" value="1"/>
</dbReference>
<dbReference type="AlphaFoldDB" id="I4C3Q0"/>
<dbReference type="EC" id="3.7.1.21" evidence="2"/>
<evidence type="ECO:0000256" key="1">
    <source>
        <dbReference type="ARBA" id="ARBA00005254"/>
    </source>
</evidence>
<protein>
    <recommendedName>
        <fullName evidence="2">6-oxocyclohex-1-ene-1-carbonyl-CoA hydratase</fullName>
        <ecNumber evidence="2">3.7.1.21</ecNumber>
    </recommendedName>
</protein>
<accession>I4C3Q0</accession>
<dbReference type="GO" id="GO:0016823">
    <property type="term" value="F:hydrolase activity, acting on acid carbon-carbon bonds, in ketonic substances"/>
    <property type="evidence" value="ECO:0007669"/>
    <property type="project" value="InterPro"/>
</dbReference>
<dbReference type="GO" id="GO:0018807">
    <property type="term" value="F:6-hydroxycyclohex-1-ene-1-carboxyl-CoA hydratase activity"/>
    <property type="evidence" value="ECO:0007669"/>
    <property type="project" value="UniProtKB-UniRule"/>
</dbReference>
<proteinExistence type="inferred from homology"/>
<keyword evidence="4" id="KW-1185">Reference proteome</keyword>
<dbReference type="Proteomes" id="UP000006055">
    <property type="component" value="Chromosome"/>
</dbReference>
<comment type="similarity">
    <text evidence="1">Belongs to the enoyl-CoA hydratase/isomerase family.</text>
</comment>
<dbReference type="KEGG" id="dti:Desti_1479"/>
<dbReference type="InterPro" id="IPR029045">
    <property type="entry name" value="ClpP/crotonase-like_dom_sf"/>
</dbReference>
<dbReference type="CDD" id="cd06558">
    <property type="entry name" value="crotonase-like"/>
    <property type="match status" value="1"/>
</dbReference>
<dbReference type="PANTHER" id="PTHR43802">
    <property type="entry name" value="ENOYL-COA HYDRATASE"/>
    <property type="match status" value="1"/>
</dbReference>
<dbReference type="NCBIfam" id="TIGR03200">
    <property type="entry name" value="dearomat_oah"/>
    <property type="match status" value="1"/>
</dbReference>
<dbReference type="SUPFAM" id="SSF52096">
    <property type="entry name" value="ClpP/crotonase"/>
    <property type="match status" value="1"/>
</dbReference>
<name>I4C3Q0_DESTA</name>
<evidence type="ECO:0000313" key="3">
    <source>
        <dbReference type="EMBL" id="AFM24191.1"/>
    </source>
</evidence>
<evidence type="ECO:0000313" key="4">
    <source>
        <dbReference type="Proteomes" id="UP000006055"/>
    </source>
</evidence>
<dbReference type="Gene3D" id="3.90.226.10">
    <property type="entry name" value="2-enoyl-CoA Hydratase, Chain A, domain 1"/>
    <property type="match status" value="1"/>
</dbReference>
<dbReference type="InterPro" id="IPR017613">
    <property type="entry name" value="Dearomat_hydrolase"/>
</dbReference>
<dbReference type="EMBL" id="CP003360">
    <property type="protein sequence ID" value="AFM24191.1"/>
    <property type="molecule type" value="Genomic_DNA"/>
</dbReference>